<protein>
    <submittedName>
        <fullName evidence="1">Uncharacterized protein</fullName>
    </submittedName>
</protein>
<dbReference type="EMBL" id="SRLO01000329">
    <property type="protein sequence ID" value="TNN60689.1"/>
    <property type="molecule type" value="Genomic_DNA"/>
</dbReference>
<gene>
    <name evidence="1" type="ORF">EYF80_029033</name>
</gene>
<sequence length="93" mass="10535">MQRPVMGSQQPPHRVPCREWKCSEQRRRPSASMAEPGSAVCAEEVVRVPGLVQSCQDVLTQHVLQDVVQLFRGRVRSQGSCHRSRKITKTQRA</sequence>
<evidence type="ECO:0000313" key="1">
    <source>
        <dbReference type="EMBL" id="TNN60689.1"/>
    </source>
</evidence>
<name>A0A4Z2H4K2_9TELE</name>
<evidence type="ECO:0000313" key="2">
    <source>
        <dbReference type="Proteomes" id="UP000314294"/>
    </source>
</evidence>
<organism evidence="1 2">
    <name type="scientific">Liparis tanakae</name>
    <name type="common">Tanaka's snailfish</name>
    <dbReference type="NCBI Taxonomy" id="230148"/>
    <lineage>
        <taxon>Eukaryota</taxon>
        <taxon>Metazoa</taxon>
        <taxon>Chordata</taxon>
        <taxon>Craniata</taxon>
        <taxon>Vertebrata</taxon>
        <taxon>Euteleostomi</taxon>
        <taxon>Actinopterygii</taxon>
        <taxon>Neopterygii</taxon>
        <taxon>Teleostei</taxon>
        <taxon>Neoteleostei</taxon>
        <taxon>Acanthomorphata</taxon>
        <taxon>Eupercaria</taxon>
        <taxon>Perciformes</taxon>
        <taxon>Cottioidei</taxon>
        <taxon>Cottales</taxon>
        <taxon>Liparidae</taxon>
        <taxon>Liparis</taxon>
    </lineage>
</organism>
<dbReference type="Proteomes" id="UP000314294">
    <property type="component" value="Unassembled WGS sequence"/>
</dbReference>
<accession>A0A4Z2H4K2</accession>
<dbReference type="AlphaFoldDB" id="A0A4Z2H4K2"/>
<reference evidence="1 2" key="1">
    <citation type="submission" date="2019-03" db="EMBL/GenBank/DDBJ databases">
        <title>First draft genome of Liparis tanakae, snailfish: a comprehensive survey of snailfish specific genes.</title>
        <authorList>
            <person name="Kim W."/>
            <person name="Song I."/>
            <person name="Jeong J.-H."/>
            <person name="Kim D."/>
            <person name="Kim S."/>
            <person name="Ryu S."/>
            <person name="Song J.Y."/>
            <person name="Lee S.K."/>
        </authorList>
    </citation>
    <scope>NUCLEOTIDE SEQUENCE [LARGE SCALE GENOMIC DNA]</scope>
    <source>
        <tissue evidence="1">Muscle</tissue>
    </source>
</reference>
<comment type="caution">
    <text evidence="1">The sequence shown here is derived from an EMBL/GenBank/DDBJ whole genome shotgun (WGS) entry which is preliminary data.</text>
</comment>
<proteinExistence type="predicted"/>
<keyword evidence="2" id="KW-1185">Reference proteome</keyword>